<keyword evidence="14" id="KW-1185">Reference proteome</keyword>
<feature type="transmembrane region" description="Helical" evidence="10">
    <location>
        <begin position="225"/>
        <end position="242"/>
    </location>
</feature>
<dbReference type="InterPro" id="IPR038770">
    <property type="entry name" value="Na+/solute_symporter_sf"/>
</dbReference>
<evidence type="ECO:0000256" key="1">
    <source>
        <dbReference type="ARBA" id="ARBA00004651"/>
    </source>
</evidence>
<feature type="compositionally biased region" description="Gly residues" evidence="9">
    <location>
        <begin position="634"/>
        <end position="645"/>
    </location>
</feature>
<feature type="transmembrane region" description="Helical" evidence="10">
    <location>
        <begin position="165"/>
        <end position="186"/>
    </location>
</feature>
<proteinExistence type="predicted"/>
<name>A0ABT9JA91_9RHOB</name>
<evidence type="ECO:0000259" key="12">
    <source>
        <dbReference type="Pfam" id="PF02254"/>
    </source>
</evidence>
<evidence type="ECO:0000256" key="6">
    <source>
        <dbReference type="ARBA" id="ARBA00022989"/>
    </source>
</evidence>
<dbReference type="InterPro" id="IPR006153">
    <property type="entry name" value="Cation/H_exchanger_TM"/>
</dbReference>
<organism evidence="13 14">
    <name type="scientific">Paracoccus spongiarum</name>
    <dbReference type="NCBI Taxonomy" id="3064387"/>
    <lineage>
        <taxon>Bacteria</taxon>
        <taxon>Pseudomonadati</taxon>
        <taxon>Pseudomonadota</taxon>
        <taxon>Alphaproteobacteria</taxon>
        <taxon>Rhodobacterales</taxon>
        <taxon>Paracoccaceae</taxon>
        <taxon>Paracoccus</taxon>
    </lineage>
</organism>
<feature type="transmembrane region" description="Helical" evidence="10">
    <location>
        <begin position="67"/>
        <end position="85"/>
    </location>
</feature>
<dbReference type="Gene3D" id="1.20.1530.20">
    <property type="match status" value="1"/>
</dbReference>
<feature type="domain" description="Cation/H+ exchanger transmembrane" evidence="11">
    <location>
        <begin position="28"/>
        <end position="397"/>
    </location>
</feature>
<keyword evidence="7" id="KW-0406">Ion transport</keyword>
<gene>
    <name evidence="13" type="ORF">Q5Y72_06520</name>
</gene>
<dbReference type="PANTHER" id="PTHR32507:SF0">
    <property type="entry name" value="NA(+)_H(+) ANTIPORTER 2-RELATED"/>
    <property type="match status" value="1"/>
</dbReference>
<feature type="transmembrane region" description="Helical" evidence="10">
    <location>
        <begin position="309"/>
        <end position="330"/>
    </location>
</feature>
<keyword evidence="5 10" id="KW-0812">Transmembrane</keyword>
<dbReference type="Gene3D" id="3.40.50.720">
    <property type="entry name" value="NAD(P)-binding Rossmann-like Domain"/>
    <property type="match status" value="1"/>
</dbReference>
<keyword evidence="3" id="KW-0050">Antiport</keyword>
<feature type="compositionally biased region" description="Basic and acidic residues" evidence="9">
    <location>
        <begin position="605"/>
        <end position="614"/>
    </location>
</feature>
<feature type="transmembrane region" description="Helical" evidence="10">
    <location>
        <begin position="122"/>
        <end position="144"/>
    </location>
</feature>
<dbReference type="InterPro" id="IPR003148">
    <property type="entry name" value="RCK_N"/>
</dbReference>
<feature type="transmembrane region" description="Helical" evidence="10">
    <location>
        <begin position="37"/>
        <end position="55"/>
    </location>
</feature>
<keyword evidence="8 10" id="KW-0472">Membrane</keyword>
<dbReference type="Pfam" id="PF02254">
    <property type="entry name" value="TrkA_N"/>
    <property type="match status" value="1"/>
</dbReference>
<feature type="transmembrane region" description="Helical" evidence="10">
    <location>
        <begin position="278"/>
        <end position="297"/>
    </location>
</feature>
<dbReference type="RefSeq" id="WP_305962582.1">
    <property type="nucleotide sequence ID" value="NZ_JAVAMQ010000004.1"/>
</dbReference>
<sequence length="699" mass="74042">MATEISGGLAPMQALALIGIAGVGAQWLAWRFRLPAIVLMLLAGLVLGPVTGVMIPSRDIGDLVPPMIALAVAVILFEGGLTLSFKQLADARPAVRRLVYVGAPLGWLLSTLVLVYGAGLGWASATVFGGVLIVTGPTVIAPLLRQAKLRSRPAQVLQWEGIVNDPIGALVAVIALEIVLVLRAGVTWPEAIGQLVLGIGVAASLGVLGGYLIVQAFRRGWVPEYMKVPLLFVAVLGIFSASDSILHESGLLAVTVMGLVVANADLPSYHELRRFKEHATILLVSGVFILLAAGIQFDTLARLDWWRALLFVALIVLVARPLTVMIALIGSGLPMAERVLIALTGPRGVVLVAVSGIFAERLVAEGIADGERIAPLAFVLVLATVVLHGFTLAPLARRLGLTSGGKPGVLVVGGSLFATGLAKALQKADVEVLLTDTNRDHLRTARAAGLPTFYGDILGEAAEHNVEFIAFGAILAASDNDAYNTLVATDLAPEFGRESIWQLARHKEDRARHSLPSQLGGQAIEGNRTLAQYLDLLAEGWVFRTTRLTQEYRLPQWREAREGAIPLAMVQGDRLWFVSAPEDLVDRPDARIVSLIPPEIARRIDRENEEEARPRPQGRSVAKAQAEAVRRGEGNGSVPGGGGGEAARALAEDEAVLDDPALIDADRPDPGPDQEPDARSGAGDPAAGADSRDGQGRRD</sequence>
<evidence type="ECO:0000256" key="2">
    <source>
        <dbReference type="ARBA" id="ARBA00022448"/>
    </source>
</evidence>
<evidence type="ECO:0000256" key="4">
    <source>
        <dbReference type="ARBA" id="ARBA00022475"/>
    </source>
</evidence>
<dbReference type="PANTHER" id="PTHR32507">
    <property type="entry name" value="NA(+)/H(+) ANTIPORTER 1"/>
    <property type="match status" value="1"/>
</dbReference>
<reference evidence="13 14" key="1">
    <citation type="submission" date="2023-08" db="EMBL/GenBank/DDBJ databases">
        <authorList>
            <person name="Park J.-S."/>
        </authorList>
    </citation>
    <scope>NUCLEOTIDE SEQUENCE [LARGE SCALE GENOMIC DNA]</scope>
    <source>
        <strain evidence="13 14">2205BS29-5</strain>
    </source>
</reference>
<feature type="domain" description="RCK N-terminal" evidence="12">
    <location>
        <begin position="409"/>
        <end position="509"/>
    </location>
</feature>
<feature type="compositionally biased region" description="Low complexity" evidence="9">
    <location>
        <begin position="679"/>
        <end position="689"/>
    </location>
</feature>
<dbReference type="SUPFAM" id="SSF51735">
    <property type="entry name" value="NAD(P)-binding Rossmann-fold domains"/>
    <property type="match status" value="1"/>
</dbReference>
<keyword evidence="4" id="KW-1003">Cell membrane</keyword>
<evidence type="ECO:0000256" key="8">
    <source>
        <dbReference type="ARBA" id="ARBA00023136"/>
    </source>
</evidence>
<evidence type="ECO:0000313" key="13">
    <source>
        <dbReference type="EMBL" id="MDP5306741.1"/>
    </source>
</evidence>
<evidence type="ECO:0000256" key="5">
    <source>
        <dbReference type="ARBA" id="ARBA00022692"/>
    </source>
</evidence>
<feature type="transmembrane region" description="Helical" evidence="10">
    <location>
        <begin position="373"/>
        <end position="396"/>
    </location>
</feature>
<evidence type="ECO:0000313" key="14">
    <source>
        <dbReference type="Proteomes" id="UP001224997"/>
    </source>
</evidence>
<feature type="transmembrane region" description="Helical" evidence="10">
    <location>
        <begin position="97"/>
        <end position="116"/>
    </location>
</feature>
<feature type="transmembrane region" description="Helical" evidence="10">
    <location>
        <begin position="339"/>
        <end position="358"/>
    </location>
</feature>
<keyword evidence="6 10" id="KW-1133">Transmembrane helix</keyword>
<comment type="caution">
    <text evidence="13">The sequence shown here is derived from an EMBL/GenBank/DDBJ whole genome shotgun (WGS) entry which is preliminary data.</text>
</comment>
<dbReference type="EMBL" id="JAVAMQ010000004">
    <property type="protein sequence ID" value="MDP5306741.1"/>
    <property type="molecule type" value="Genomic_DNA"/>
</dbReference>
<protein>
    <submittedName>
        <fullName evidence="13">Sodium:proton antiporter</fullName>
    </submittedName>
</protein>
<feature type="compositionally biased region" description="Basic and acidic residues" evidence="9">
    <location>
        <begin position="690"/>
        <end position="699"/>
    </location>
</feature>
<dbReference type="InterPro" id="IPR036291">
    <property type="entry name" value="NAD(P)-bd_dom_sf"/>
</dbReference>
<evidence type="ECO:0000256" key="3">
    <source>
        <dbReference type="ARBA" id="ARBA00022449"/>
    </source>
</evidence>
<evidence type="ECO:0000256" key="9">
    <source>
        <dbReference type="SAM" id="MobiDB-lite"/>
    </source>
</evidence>
<feature type="transmembrane region" description="Helical" evidence="10">
    <location>
        <begin position="12"/>
        <end position="30"/>
    </location>
</feature>
<evidence type="ECO:0000256" key="10">
    <source>
        <dbReference type="SAM" id="Phobius"/>
    </source>
</evidence>
<dbReference type="Pfam" id="PF00999">
    <property type="entry name" value="Na_H_Exchanger"/>
    <property type="match status" value="1"/>
</dbReference>
<accession>A0ABT9JA91</accession>
<evidence type="ECO:0000256" key="7">
    <source>
        <dbReference type="ARBA" id="ARBA00023065"/>
    </source>
</evidence>
<feature type="region of interest" description="Disordered" evidence="9">
    <location>
        <begin position="605"/>
        <end position="699"/>
    </location>
</feature>
<evidence type="ECO:0000259" key="11">
    <source>
        <dbReference type="Pfam" id="PF00999"/>
    </source>
</evidence>
<keyword evidence="2" id="KW-0813">Transport</keyword>
<feature type="transmembrane region" description="Helical" evidence="10">
    <location>
        <begin position="192"/>
        <end position="213"/>
    </location>
</feature>
<dbReference type="Proteomes" id="UP001224997">
    <property type="component" value="Unassembled WGS sequence"/>
</dbReference>
<comment type="subcellular location">
    <subcellularLocation>
        <location evidence="1">Cell membrane</location>
        <topology evidence="1">Multi-pass membrane protein</topology>
    </subcellularLocation>
</comment>